<keyword evidence="10" id="KW-1185">Reference proteome</keyword>
<evidence type="ECO:0000256" key="7">
    <source>
        <dbReference type="ARBA" id="ARBA00048954"/>
    </source>
</evidence>
<gene>
    <name evidence="9" type="ORF">IMCC3135_26195</name>
</gene>
<dbReference type="AlphaFoldDB" id="A0A2Z2P615"/>
<keyword evidence="4" id="KW-0067">ATP-binding</keyword>
<accession>A0A2Z2P615</accession>
<dbReference type="OrthoDB" id="9805194at2"/>
<dbReference type="Pfam" id="PF00270">
    <property type="entry name" value="DEAD"/>
    <property type="match status" value="1"/>
</dbReference>
<dbReference type="InterPro" id="IPR027417">
    <property type="entry name" value="P-loop_NTPase"/>
</dbReference>
<evidence type="ECO:0000256" key="5">
    <source>
        <dbReference type="ARBA" id="ARBA00038058"/>
    </source>
</evidence>
<dbReference type="Proteomes" id="UP000250079">
    <property type="component" value="Chromosome"/>
</dbReference>
<dbReference type="RefSeq" id="WP_088920225.1">
    <property type="nucleotide sequence ID" value="NZ_CP018632.1"/>
</dbReference>
<dbReference type="Pfam" id="PF13307">
    <property type="entry name" value="Helicase_C_2"/>
    <property type="match status" value="1"/>
</dbReference>
<evidence type="ECO:0000256" key="6">
    <source>
        <dbReference type="ARBA" id="ARBA00044969"/>
    </source>
</evidence>
<dbReference type="SUPFAM" id="SSF52540">
    <property type="entry name" value="P-loop containing nucleoside triphosphate hydrolases"/>
    <property type="match status" value="2"/>
</dbReference>
<keyword evidence="2" id="KW-0547">Nucleotide-binding</keyword>
<evidence type="ECO:0000313" key="9">
    <source>
        <dbReference type="EMBL" id="ASJ75294.1"/>
    </source>
</evidence>
<dbReference type="PANTHER" id="PTHR11472">
    <property type="entry name" value="DNA REPAIR DEAD HELICASE RAD3/XP-D SUBFAMILY MEMBER"/>
    <property type="match status" value="1"/>
</dbReference>
<evidence type="ECO:0000259" key="8">
    <source>
        <dbReference type="PROSITE" id="PS51193"/>
    </source>
</evidence>
<dbReference type="GO" id="GO:0003676">
    <property type="term" value="F:nucleic acid binding"/>
    <property type="evidence" value="ECO:0007669"/>
    <property type="project" value="InterPro"/>
</dbReference>
<dbReference type="InterPro" id="IPR014013">
    <property type="entry name" value="Helic_SF1/SF2_ATP-bd_DinG/Rad3"/>
</dbReference>
<dbReference type="SMART" id="SM00491">
    <property type="entry name" value="HELICc2"/>
    <property type="match status" value="1"/>
</dbReference>
<proteinExistence type="inferred from homology"/>
<evidence type="ECO:0000256" key="2">
    <source>
        <dbReference type="ARBA" id="ARBA00022741"/>
    </source>
</evidence>
<feature type="domain" description="Helicase ATP-binding" evidence="8">
    <location>
        <begin position="16"/>
        <end position="278"/>
    </location>
</feature>
<keyword evidence="3" id="KW-0378">Hydrolase</keyword>
<dbReference type="InterPro" id="IPR006555">
    <property type="entry name" value="ATP-dep_Helicase_C"/>
</dbReference>
<comment type="catalytic activity">
    <reaction evidence="7">
        <text>ATP + H2O = ADP + phosphate + H(+)</text>
        <dbReference type="Rhea" id="RHEA:13065"/>
        <dbReference type="ChEBI" id="CHEBI:15377"/>
        <dbReference type="ChEBI" id="CHEBI:15378"/>
        <dbReference type="ChEBI" id="CHEBI:30616"/>
        <dbReference type="ChEBI" id="CHEBI:43474"/>
        <dbReference type="ChEBI" id="CHEBI:456216"/>
        <dbReference type="EC" id="5.6.2.3"/>
    </reaction>
</comment>
<organism evidence="9 10">
    <name type="scientific">Granulosicoccus antarcticus IMCC3135</name>
    <dbReference type="NCBI Taxonomy" id="1192854"/>
    <lineage>
        <taxon>Bacteria</taxon>
        <taxon>Pseudomonadati</taxon>
        <taxon>Pseudomonadota</taxon>
        <taxon>Gammaproteobacteria</taxon>
        <taxon>Chromatiales</taxon>
        <taxon>Granulosicoccaceae</taxon>
        <taxon>Granulosicoccus</taxon>
    </lineage>
</organism>
<dbReference type="PANTHER" id="PTHR11472:SF34">
    <property type="entry name" value="REGULATOR OF TELOMERE ELONGATION HELICASE 1"/>
    <property type="match status" value="1"/>
</dbReference>
<evidence type="ECO:0000256" key="3">
    <source>
        <dbReference type="ARBA" id="ARBA00022801"/>
    </source>
</evidence>
<dbReference type="SMART" id="SM00487">
    <property type="entry name" value="DEXDc"/>
    <property type="match status" value="1"/>
</dbReference>
<reference evidence="9 10" key="1">
    <citation type="submission" date="2016-12" db="EMBL/GenBank/DDBJ databases">
        <authorList>
            <person name="Song W.-J."/>
            <person name="Kurnit D.M."/>
        </authorList>
    </citation>
    <scope>NUCLEOTIDE SEQUENCE [LARGE SCALE GENOMIC DNA]</scope>
    <source>
        <strain evidence="9 10">IMCC3135</strain>
    </source>
</reference>
<evidence type="ECO:0000256" key="1">
    <source>
        <dbReference type="ARBA" id="ARBA00001966"/>
    </source>
</evidence>
<dbReference type="EMBL" id="CP018632">
    <property type="protein sequence ID" value="ASJ75294.1"/>
    <property type="molecule type" value="Genomic_DNA"/>
</dbReference>
<evidence type="ECO:0000313" key="10">
    <source>
        <dbReference type="Proteomes" id="UP000250079"/>
    </source>
</evidence>
<dbReference type="Gene3D" id="3.40.50.300">
    <property type="entry name" value="P-loop containing nucleotide triphosphate hydrolases"/>
    <property type="match status" value="2"/>
</dbReference>
<dbReference type="GO" id="GO:0005524">
    <property type="term" value="F:ATP binding"/>
    <property type="evidence" value="ECO:0007669"/>
    <property type="project" value="UniProtKB-KW"/>
</dbReference>
<name>A0A2Z2P615_9GAMM</name>
<evidence type="ECO:0000256" key="4">
    <source>
        <dbReference type="ARBA" id="ARBA00022840"/>
    </source>
</evidence>
<dbReference type="InterPro" id="IPR014001">
    <property type="entry name" value="Helicase_ATP-bd"/>
</dbReference>
<comment type="similarity">
    <text evidence="5">Belongs to the helicase family. DinG subfamily.</text>
</comment>
<sequence>MEAIDSITEVLGLDGPIARHLSGFAPREEQQHLAEAIFSTFEKGNVLVGEAGTGTGKTFAYLVPAILSGQRIIISTGTRHLQDQLFYSDLPLVKKALSSGVTTSLLKGRANYLCKHRLKRAMGHPALLDDRHQLHLRTIASWANSTKTGDIAEVMNVPEDSMAWSFIVSNEEFCSKHEFEDMADCYIHNARKKAQESDIVVVNHHLLCADLALKEQGFGELLPSANGFVIDEAHQLPDIAAQFFGRKFSSRQLLDLARDTVGEQLQEAPDMRELRDLAQELETGIRHFRLAFPIEPGRDTWFSVRDTAAVDRELERLTILLGSLEEALADAAPRGKGLESCHKRAVIHADSLKRFVDNPADGEYVHWYETYRTGFSLNMTPMTVSGPFQRAMKGMTSSWVFTSATLAVGGDFGHFCGQLGLEDIRELQVDSPFDYTHNALLYLPEALPEPQRSSYTTAVVDTVIPVLEASEGRAFLLFTSYRAMHEAARLLEGRIEYPILMQGQMPKRELIEAFQEAGNAVLLGTSSFWEGVDVRGDALSLVVIDKLPFGSPGDPVMSARIDHMKKAGGNPFYEFQIPQAAIALKQGVGRLIRDVTDRGVLVLCDPRMRTRDYGELFITSLPPMPITRGLDEVQQFYEKARKSLDEDPVES</sequence>
<dbReference type="KEGG" id="gai:IMCC3135_26195"/>
<comment type="cofactor">
    <cofactor evidence="1">
        <name>[4Fe-4S] cluster</name>
        <dbReference type="ChEBI" id="CHEBI:49883"/>
    </cofactor>
</comment>
<dbReference type="GO" id="GO:0043139">
    <property type="term" value="F:5'-3' DNA helicase activity"/>
    <property type="evidence" value="ECO:0007669"/>
    <property type="project" value="UniProtKB-EC"/>
</dbReference>
<dbReference type="GO" id="GO:0016818">
    <property type="term" value="F:hydrolase activity, acting on acid anhydrides, in phosphorus-containing anhydrides"/>
    <property type="evidence" value="ECO:0007669"/>
    <property type="project" value="InterPro"/>
</dbReference>
<dbReference type="GO" id="GO:0006281">
    <property type="term" value="P:DNA repair"/>
    <property type="evidence" value="ECO:0007669"/>
    <property type="project" value="TreeGrafter"/>
</dbReference>
<dbReference type="InterPro" id="IPR045028">
    <property type="entry name" value="DinG/Rad3-like"/>
</dbReference>
<dbReference type="EC" id="5.6.2.3" evidence="6"/>
<dbReference type="PROSITE" id="PS51193">
    <property type="entry name" value="HELICASE_ATP_BIND_2"/>
    <property type="match status" value="1"/>
</dbReference>
<protein>
    <recommendedName>
        <fullName evidence="6">DNA 5'-3' helicase</fullName>
        <ecNumber evidence="6">5.6.2.3</ecNumber>
    </recommendedName>
</protein>
<dbReference type="InterPro" id="IPR011545">
    <property type="entry name" value="DEAD/DEAH_box_helicase_dom"/>
</dbReference>